<feature type="compositionally biased region" description="Acidic residues" evidence="1">
    <location>
        <begin position="13"/>
        <end position="28"/>
    </location>
</feature>
<dbReference type="PaxDb" id="67767-A0A0J7NC33"/>
<evidence type="ECO:0000313" key="3">
    <source>
        <dbReference type="Proteomes" id="UP000036403"/>
    </source>
</evidence>
<feature type="compositionally biased region" description="Basic and acidic residues" evidence="1">
    <location>
        <begin position="101"/>
        <end position="132"/>
    </location>
</feature>
<feature type="compositionally biased region" description="Low complexity" evidence="1">
    <location>
        <begin position="34"/>
        <end position="43"/>
    </location>
</feature>
<feature type="compositionally biased region" description="Basic and acidic residues" evidence="1">
    <location>
        <begin position="70"/>
        <end position="83"/>
    </location>
</feature>
<evidence type="ECO:0000256" key="1">
    <source>
        <dbReference type="SAM" id="MobiDB-lite"/>
    </source>
</evidence>
<proteinExistence type="predicted"/>
<comment type="caution">
    <text evidence="2">The sequence shown here is derived from an EMBL/GenBank/DDBJ whole genome shotgun (WGS) entry which is preliminary data.</text>
</comment>
<gene>
    <name evidence="2" type="ORF">RF55_10140</name>
</gene>
<dbReference type="Proteomes" id="UP000036403">
    <property type="component" value="Unassembled WGS sequence"/>
</dbReference>
<dbReference type="EMBL" id="LBMM01006994">
    <property type="protein sequence ID" value="KMQ90135.1"/>
    <property type="molecule type" value="Genomic_DNA"/>
</dbReference>
<name>A0A0J7NC33_LASNI</name>
<dbReference type="AlphaFoldDB" id="A0A0J7NC33"/>
<organism evidence="2 3">
    <name type="scientific">Lasius niger</name>
    <name type="common">Black garden ant</name>
    <dbReference type="NCBI Taxonomy" id="67767"/>
    <lineage>
        <taxon>Eukaryota</taxon>
        <taxon>Metazoa</taxon>
        <taxon>Ecdysozoa</taxon>
        <taxon>Arthropoda</taxon>
        <taxon>Hexapoda</taxon>
        <taxon>Insecta</taxon>
        <taxon>Pterygota</taxon>
        <taxon>Neoptera</taxon>
        <taxon>Endopterygota</taxon>
        <taxon>Hymenoptera</taxon>
        <taxon>Apocrita</taxon>
        <taxon>Aculeata</taxon>
        <taxon>Formicoidea</taxon>
        <taxon>Formicidae</taxon>
        <taxon>Formicinae</taxon>
        <taxon>Lasius</taxon>
        <taxon>Lasius</taxon>
    </lineage>
</organism>
<keyword evidence="3" id="KW-1185">Reference proteome</keyword>
<accession>A0A0J7NC33</accession>
<evidence type="ECO:0000313" key="2">
    <source>
        <dbReference type="EMBL" id="KMQ90135.1"/>
    </source>
</evidence>
<feature type="compositionally biased region" description="Basic and acidic residues" evidence="1">
    <location>
        <begin position="1"/>
        <end position="12"/>
    </location>
</feature>
<reference evidence="2 3" key="1">
    <citation type="submission" date="2015-04" db="EMBL/GenBank/DDBJ databases">
        <title>Lasius niger genome sequencing.</title>
        <authorList>
            <person name="Konorov E.A."/>
            <person name="Nikitin M.A."/>
            <person name="Kirill M.V."/>
            <person name="Chang P."/>
        </authorList>
    </citation>
    <scope>NUCLEOTIDE SEQUENCE [LARGE SCALE GENOMIC DNA]</scope>
    <source>
        <tissue evidence="2">Whole</tissue>
    </source>
</reference>
<protein>
    <submittedName>
        <fullName evidence="2">Protein piccolo-like protein</fullName>
    </submittedName>
</protein>
<sequence length="192" mass="21853">MDDKFNNNKNNDEVEGIDVVGGEEEEVEASASTSGPRISGPRSSRLRVTEIRKVSVRLQKIELNSAPTIADKKGEREDREKDLCLPNSEAEILLPQKGKRGRPESKGDYARKKMKKEEDARKKEGKEEREMLDANIPIPDSMALRRMEEKAEELREEFREALTADVAAEALRHATVIKKWALKSKNLKGRRR</sequence>
<feature type="region of interest" description="Disordered" evidence="1">
    <location>
        <begin position="63"/>
        <end position="142"/>
    </location>
</feature>
<feature type="region of interest" description="Disordered" evidence="1">
    <location>
        <begin position="1"/>
        <end position="44"/>
    </location>
</feature>